<sequence>MPPPPAFAETMDMADLTRRSVLTGAAAAAMVPLLRIPGAKARTPGILTFGISSFPPSVQPWANAGTASATVKLALYRGLTSYGPDGKLRGELAESWAPEGKNVWVFKLRDATFSNGDKVTSADVKWTIEQVAGEKSTAFLRNEMQGVEKIETPDDKTVRLTMKQPSATLPLLMASYHMPIMSKASTASQQIGAGPFILKDAERGVSMDLEANPKYYRPGLPKLKGIRVMVYADENLRVAALQSGDVDLIEYVPWQAMTSIEQNAQLKLDAVDGPFMSLIFNGSRPPFNDPKVRKAVAHAIRREEIVKSAFFGRGAPLAHLPIPKASPFFNADLAEGWAYNPDLSKKLLAEAGHGGGLSCKLLSTAQYGMHKDTAEVVQQHLAAVGINVELNLPDWATRVALGNRGQYDLAVMGTSADSNDPDGLSAYVDGSLSPSYVRSFNLSIPKLTELFQAGREEFDEAKRKAIYHELEQVAIDQVPMVGLALRSQGYAMRKDVTGFTNMPGALTFYSGETFETTSVG</sequence>
<feature type="domain" description="Solute-binding protein family 5" evidence="5">
    <location>
        <begin position="88"/>
        <end position="427"/>
    </location>
</feature>
<reference evidence="7" key="2">
    <citation type="submission" date="2007-04" db="EMBL/GenBank/DDBJ databases">
        <title>Complete genome sequence of the nitrogen-fixing bacterium Azorhizobium caulinodans ORS571.</title>
        <authorList>
            <person name="Lee K.B."/>
            <person name="Backer P.D."/>
            <person name="Aono T."/>
            <person name="Liu C.T."/>
            <person name="Suzuki S."/>
            <person name="Suzuki T."/>
            <person name="Kaneko T."/>
            <person name="Yamada M."/>
            <person name="Tabata S."/>
            <person name="Kupfer D.M."/>
            <person name="Najar F.Z."/>
            <person name="Wiley G.B."/>
            <person name="Roe B."/>
            <person name="Binnewies T."/>
            <person name="Ussery D."/>
            <person name="Vereecke D."/>
            <person name="Gevers D."/>
            <person name="Holsters M."/>
            <person name="Oyaizu H."/>
        </authorList>
    </citation>
    <scope>NUCLEOTIDE SEQUENCE [LARGE SCALE GENOMIC DNA]</scope>
    <source>
        <strain evidence="7">ATCC 43989 / DSM 5975 / JCM 20966 / LMG 6465 / NBRC 14845 / NCIMB 13405 / ORS 571</strain>
    </source>
</reference>
<dbReference type="GO" id="GO:0030288">
    <property type="term" value="C:outer membrane-bounded periplasmic space"/>
    <property type="evidence" value="ECO:0007669"/>
    <property type="project" value="UniProtKB-ARBA"/>
</dbReference>
<dbReference type="HOGENOM" id="CLU_017028_7_3_5"/>
<dbReference type="Gene3D" id="3.40.190.10">
    <property type="entry name" value="Periplasmic binding protein-like II"/>
    <property type="match status" value="1"/>
</dbReference>
<keyword evidence="4" id="KW-0732">Signal</keyword>
<dbReference type="GO" id="GO:1904680">
    <property type="term" value="F:peptide transmembrane transporter activity"/>
    <property type="evidence" value="ECO:0007669"/>
    <property type="project" value="TreeGrafter"/>
</dbReference>
<reference evidence="6 7" key="1">
    <citation type="journal article" date="2007" name="Appl. Environ. Microbiol.">
        <title>Rhizobial factors required for stem nodule maturation and maintenance in Sesbania rostrata-Azorhizobium caulinodans ORS571 symbiosis.</title>
        <authorList>
            <person name="Suzuki S."/>
            <person name="Aono T."/>
            <person name="Lee KB."/>
            <person name="Suzuki T."/>
            <person name="Liu CT."/>
            <person name="Miwa H."/>
            <person name="Wakao S."/>
            <person name="Iki T."/>
            <person name="Oyaizu H."/>
        </authorList>
    </citation>
    <scope>NUCLEOTIDE SEQUENCE [LARGE SCALE GENOMIC DNA]</scope>
    <source>
        <strain evidence="7">ATCC 43989 / DSM 5975 / JCM 20966 / LMG 6465 / NBRC 14845 / NCIMB 13405 / ORS 571</strain>
    </source>
</reference>
<accession>A8IE62</accession>
<protein>
    <submittedName>
        <fullName evidence="6">Twin-arginine translocation pathway signal</fullName>
    </submittedName>
</protein>
<dbReference type="AlphaFoldDB" id="A8IE62"/>
<evidence type="ECO:0000256" key="1">
    <source>
        <dbReference type="ARBA" id="ARBA00004418"/>
    </source>
</evidence>
<evidence type="ECO:0000256" key="3">
    <source>
        <dbReference type="ARBA" id="ARBA00022448"/>
    </source>
</evidence>
<dbReference type="SUPFAM" id="SSF53850">
    <property type="entry name" value="Periplasmic binding protein-like II"/>
    <property type="match status" value="1"/>
</dbReference>
<dbReference type="CDD" id="cd08516">
    <property type="entry name" value="PBP2_NikA_DppA_OppA_like_11"/>
    <property type="match status" value="1"/>
</dbReference>
<dbReference type="EMBL" id="AP009384">
    <property type="protein sequence ID" value="BAF89039.1"/>
    <property type="molecule type" value="Genomic_DNA"/>
</dbReference>
<comment type="subcellular location">
    <subcellularLocation>
        <location evidence="1">Periplasm</location>
    </subcellularLocation>
</comment>
<evidence type="ECO:0000259" key="5">
    <source>
        <dbReference type="Pfam" id="PF00496"/>
    </source>
</evidence>
<dbReference type="KEGG" id="azc:AZC_3041"/>
<dbReference type="InterPro" id="IPR039424">
    <property type="entry name" value="SBP_5"/>
</dbReference>
<dbReference type="STRING" id="438753.AZC_3041"/>
<reference evidence="6 7" key="3">
    <citation type="journal article" date="2008" name="BMC Genomics">
        <title>The genome of the versatile nitrogen fixer Azorhizobium caulinodans ORS571.</title>
        <authorList>
            <person name="Lee KB."/>
            <person name="Backer P.D."/>
            <person name="Aono T."/>
            <person name="Liu CT."/>
            <person name="Suzuki S."/>
            <person name="Suzuki T."/>
            <person name="Kaneko T."/>
            <person name="Yamada M."/>
            <person name="Tabata S."/>
            <person name="Kupfer D.M."/>
            <person name="Najar F.Z."/>
            <person name="Wiley G.B."/>
            <person name="Roe B."/>
            <person name="Binnewies T.T."/>
            <person name="Ussery D.W."/>
            <person name="D'Haeze W."/>
            <person name="Herder J.D."/>
            <person name="Gevers D."/>
            <person name="Vereecke D."/>
            <person name="Holsters M."/>
            <person name="Oyaizu H."/>
        </authorList>
    </citation>
    <scope>NUCLEOTIDE SEQUENCE [LARGE SCALE GENOMIC DNA]</scope>
    <source>
        <strain evidence="7">ATCC 43989 / DSM 5975 / JCM 20966 / LMG 6465 / NBRC 14845 / NCIMB 13405 / ORS 571</strain>
    </source>
</reference>
<evidence type="ECO:0000256" key="4">
    <source>
        <dbReference type="ARBA" id="ARBA00022729"/>
    </source>
</evidence>
<dbReference type="Gene3D" id="3.90.76.10">
    <property type="entry name" value="Dipeptide-binding Protein, Domain 1"/>
    <property type="match status" value="1"/>
</dbReference>
<keyword evidence="7" id="KW-1185">Reference proteome</keyword>
<dbReference type="GO" id="GO:0043190">
    <property type="term" value="C:ATP-binding cassette (ABC) transporter complex"/>
    <property type="evidence" value="ECO:0007669"/>
    <property type="project" value="InterPro"/>
</dbReference>
<dbReference type="InterPro" id="IPR006311">
    <property type="entry name" value="TAT_signal"/>
</dbReference>
<evidence type="ECO:0000313" key="6">
    <source>
        <dbReference type="EMBL" id="BAF89039.1"/>
    </source>
</evidence>
<dbReference type="PANTHER" id="PTHR30290">
    <property type="entry name" value="PERIPLASMIC BINDING COMPONENT OF ABC TRANSPORTER"/>
    <property type="match status" value="1"/>
</dbReference>
<reference evidence="6 7" key="4">
    <citation type="journal article" date="2009" name="Appl. Environ. Microbiol.">
        <title>Comparative genome-wide transcriptional profiling of Azorhizobium caulinodans ORS571 grown under free-living and symbiotic conditions.</title>
        <authorList>
            <person name="Tsukada S."/>
            <person name="Aono T."/>
            <person name="Akiba N."/>
            <person name="Lee KB."/>
            <person name="Liu CT."/>
            <person name="Toyazaki H."/>
            <person name="Oyaizu H."/>
        </authorList>
    </citation>
    <scope>NUCLEOTIDE SEQUENCE [LARGE SCALE GENOMIC DNA]</scope>
    <source>
        <strain evidence="7">ATCC 43989 / DSM 5975 / JCM 20966 / LMG 6465 / NBRC 14845 / NCIMB 13405 / ORS 571</strain>
    </source>
</reference>
<name>A8IE62_AZOC5</name>
<proteinExistence type="inferred from homology"/>
<dbReference type="Gene3D" id="3.10.105.10">
    <property type="entry name" value="Dipeptide-binding Protein, Domain 3"/>
    <property type="match status" value="1"/>
</dbReference>
<organism evidence="6 7">
    <name type="scientific">Azorhizobium caulinodans (strain ATCC 43989 / DSM 5975 / JCM 20966 / LMG 6465 / NBRC 14845 / NCIMB 13405 / ORS 571)</name>
    <dbReference type="NCBI Taxonomy" id="438753"/>
    <lineage>
        <taxon>Bacteria</taxon>
        <taxon>Pseudomonadati</taxon>
        <taxon>Pseudomonadota</taxon>
        <taxon>Alphaproteobacteria</taxon>
        <taxon>Hyphomicrobiales</taxon>
        <taxon>Xanthobacteraceae</taxon>
        <taxon>Azorhizobium</taxon>
    </lineage>
</organism>
<dbReference type="Proteomes" id="UP000000270">
    <property type="component" value="Chromosome"/>
</dbReference>
<comment type="similarity">
    <text evidence="2">Belongs to the bacterial solute-binding protein 5 family.</text>
</comment>
<dbReference type="GO" id="GO:0015833">
    <property type="term" value="P:peptide transport"/>
    <property type="evidence" value="ECO:0007669"/>
    <property type="project" value="TreeGrafter"/>
</dbReference>
<evidence type="ECO:0000313" key="7">
    <source>
        <dbReference type="Proteomes" id="UP000000270"/>
    </source>
</evidence>
<keyword evidence="3" id="KW-0813">Transport</keyword>
<dbReference type="eggNOG" id="COG0747">
    <property type="taxonomic scope" value="Bacteria"/>
</dbReference>
<reference evidence="6 7" key="5">
    <citation type="journal article" date="2010" name="Appl. Environ. Microbiol.">
        <title>phrR-like gene praR of Azorhizobium caulinodans ORS571 is essential for symbiosis with Sesbania rostrata and is involved in expression of reb genes.</title>
        <authorList>
            <person name="Akiba N."/>
            <person name="Aono T."/>
            <person name="Toyazaki H."/>
            <person name="Sato S."/>
            <person name="Oyaizu H."/>
        </authorList>
    </citation>
    <scope>NUCLEOTIDE SEQUENCE [LARGE SCALE GENOMIC DNA]</scope>
    <source>
        <strain evidence="7">ATCC 43989 / DSM 5975 / JCM 20966 / LMG 6465 / NBRC 14845 / NCIMB 13405 / ORS 571</strain>
    </source>
</reference>
<gene>
    <name evidence="6" type="ordered locus">AZC_3041</name>
</gene>
<dbReference type="InterPro" id="IPR000914">
    <property type="entry name" value="SBP_5_dom"/>
</dbReference>
<dbReference type="Pfam" id="PF00496">
    <property type="entry name" value="SBP_bac_5"/>
    <property type="match status" value="1"/>
</dbReference>
<dbReference type="InterPro" id="IPR030678">
    <property type="entry name" value="Peptide/Ni-bd"/>
</dbReference>
<dbReference type="PIRSF" id="PIRSF002741">
    <property type="entry name" value="MppA"/>
    <property type="match status" value="1"/>
</dbReference>
<dbReference type="PROSITE" id="PS51318">
    <property type="entry name" value="TAT"/>
    <property type="match status" value="1"/>
</dbReference>
<dbReference type="PANTHER" id="PTHR30290:SF10">
    <property type="entry name" value="PERIPLASMIC OLIGOPEPTIDE-BINDING PROTEIN-RELATED"/>
    <property type="match status" value="1"/>
</dbReference>
<reference evidence="6 7" key="6">
    <citation type="journal article" date="2011" name="Appl. Environ. Microbiol.">
        <title>Involvement of the azorhizobial chromosome partition gene (parA) in the onset of bacteroid differentiation during Sesbania rostrata stem nodule development.</title>
        <authorList>
            <person name="Liu CT."/>
            <person name="Lee KB."/>
            <person name="Wang YS."/>
            <person name="Peng MH."/>
            <person name="Lee KT."/>
            <person name="Suzuki S."/>
            <person name="Suzuki T."/>
            <person name="Oyaizu H."/>
        </authorList>
    </citation>
    <scope>NUCLEOTIDE SEQUENCE [LARGE SCALE GENOMIC DNA]</scope>
    <source>
        <strain evidence="7">ATCC 43989 / DSM 5975 / JCM 20966 / LMG 6465 / NBRC 14845 / NCIMB 13405 / ORS 571</strain>
    </source>
</reference>
<evidence type="ECO:0000256" key="2">
    <source>
        <dbReference type="ARBA" id="ARBA00005695"/>
    </source>
</evidence>